<dbReference type="InterPro" id="IPR001478">
    <property type="entry name" value="PDZ"/>
</dbReference>
<dbReference type="AlphaFoldDB" id="A0A2G8LFW7"/>
<keyword evidence="4" id="KW-0808">Transferase</keyword>
<feature type="domain" description="PDZ" evidence="3">
    <location>
        <begin position="39"/>
        <end position="120"/>
    </location>
</feature>
<protein>
    <submittedName>
        <fullName evidence="4">Putative connector enhancer of kinase suppressor of ras 2</fullName>
    </submittedName>
</protein>
<dbReference type="STRING" id="307972.A0A2G8LFW7"/>
<dbReference type="EMBL" id="MRZV01000092">
    <property type="protein sequence ID" value="PIK59132.1"/>
    <property type="molecule type" value="Genomic_DNA"/>
</dbReference>
<dbReference type="PANTHER" id="PTHR12844:SF42">
    <property type="entry name" value="CONNECTOR ENHANCER OF KSR PROTEIN CNK"/>
    <property type="match status" value="1"/>
</dbReference>
<feature type="compositionally biased region" description="Basic and acidic residues" evidence="1">
    <location>
        <begin position="240"/>
        <end position="249"/>
    </location>
</feature>
<feature type="compositionally biased region" description="Basic and acidic residues" evidence="1">
    <location>
        <begin position="332"/>
        <end position="359"/>
    </location>
</feature>
<dbReference type="PANTHER" id="PTHR12844">
    <property type="entry name" value="CONNECTOR ENCHANCER OF KINASE SUPPRESSOR OF RAS"/>
    <property type="match status" value="1"/>
</dbReference>
<feature type="compositionally biased region" description="Basic and acidic residues" evidence="1">
    <location>
        <begin position="366"/>
        <end position="378"/>
    </location>
</feature>
<dbReference type="PROSITE" id="PS50106">
    <property type="entry name" value="PDZ"/>
    <property type="match status" value="1"/>
</dbReference>
<evidence type="ECO:0000256" key="1">
    <source>
        <dbReference type="SAM" id="MobiDB-lite"/>
    </source>
</evidence>
<evidence type="ECO:0000313" key="4">
    <source>
        <dbReference type="EMBL" id="PIK59132.1"/>
    </source>
</evidence>
<evidence type="ECO:0000313" key="5">
    <source>
        <dbReference type="Proteomes" id="UP000230750"/>
    </source>
</evidence>
<dbReference type="Gene3D" id="2.30.42.10">
    <property type="match status" value="1"/>
</dbReference>
<dbReference type="SUPFAM" id="SSF50156">
    <property type="entry name" value="PDZ domain-like"/>
    <property type="match status" value="1"/>
</dbReference>
<keyword evidence="5" id="KW-1185">Reference proteome</keyword>
<dbReference type="Proteomes" id="UP000230750">
    <property type="component" value="Unassembled WGS sequence"/>
</dbReference>
<dbReference type="InterPro" id="IPR001849">
    <property type="entry name" value="PH_domain"/>
</dbReference>
<feature type="region of interest" description="Disordered" evidence="1">
    <location>
        <begin position="126"/>
        <end position="224"/>
    </location>
</feature>
<evidence type="ECO:0000259" key="2">
    <source>
        <dbReference type="PROSITE" id="PS50003"/>
    </source>
</evidence>
<accession>A0A2G8LFW7</accession>
<dbReference type="OrthoDB" id="74412at2759"/>
<evidence type="ECO:0000259" key="3">
    <source>
        <dbReference type="PROSITE" id="PS50106"/>
    </source>
</evidence>
<dbReference type="PROSITE" id="PS50003">
    <property type="entry name" value="PH_DOMAIN"/>
    <property type="match status" value="1"/>
</dbReference>
<reference evidence="4 5" key="1">
    <citation type="journal article" date="2017" name="PLoS Biol.">
        <title>The sea cucumber genome provides insights into morphological evolution and visceral regeneration.</title>
        <authorList>
            <person name="Zhang X."/>
            <person name="Sun L."/>
            <person name="Yuan J."/>
            <person name="Sun Y."/>
            <person name="Gao Y."/>
            <person name="Zhang L."/>
            <person name="Li S."/>
            <person name="Dai H."/>
            <person name="Hamel J.F."/>
            <person name="Liu C."/>
            <person name="Yu Y."/>
            <person name="Liu S."/>
            <person name="Lin W."/>
            <person name="Guo K."/>
            <person name="Jin S."/>
            <person name="Xu P."/>
            <person name="Storey K.B."/>
            <person name="Huan P."/>
            <person name="Zhang T."/>
            <person name="Zhou Y."/>
            <person name="Zhang J."/>
            <person name="Lin C."/>
            <person name="Li X."/>
            <person name="Xing L."/>
            <person name="Huo D."/>
            <person name="Sun M."/>
            <person name="Wang L."/>
            <person name="Mercier A."/>
            <person name="Li F."/>
            <person name="Yang H."/>
            <person name="Xiang J."/>
        </authorList>
    </citation>
    <scope>NUCLEOTIDE SEQUENCE [LARGE SCALE GENOMIC DNA]</scope>
    <source>
        <strain evidence="4">Shaxun</strain>
        <tissue evidence="4">Muscle</tissue>
    </source>
</reference>
<feature type="compositionally biased region" description="Basic and acidic residues" evidence="1">
    <location>
        <begin position="204"/>
        <end position="214"/>
    </location>
</feature>
<proteinExistence type="predicted"/>
<keyword evidence="4" id="KW-0418">Kinase</keyword>
<feature type="domain" description="PH" evidence="2">
    <location>
        <begin position="470"/>
        <end position="507"/>
    </location>
</feature>
<feature type="region of interest" description="Disordered" evidence="1">
    <location>
        <begin position="302"/>
        <end position="414"/>
    </location>
</feature>
<comment type="caution">
    <text evidence="4">The sequence shown here is derived from an EMBL/GenBank/DDBJ whole genome shotgun (WGS) entry which is preliminary data.</text>
</comment>
<feature type="compositionally biased region" description="Basic and acidic residues" evidence="1">
    <location>
        <begin position="307"/>
        <end position="325"/>
    </location>
</feature>
<dbReference type="GO" id="GO:0016301">
    <property type="term" value="F:kinase activity"/>
    <property type="evidence" value="ECO:0007669"/>
    <property type="project" value="UniProtKB-KW"/>
</dbReference>
<organism evidence="4 5">
    <name type="scientific">Stichopus japonicus</name>
    <name type="common">Sea cucumber</name>
    <dbReference type="NCBI Taxonomy" id="307972"/>
    <lineage>
        <taxon>Eukaryota</taxon>
        <taxon>Metazoa</taxon>
        <taxon>Echinodermata</taxon>
        <taxon>Eleutherozoa</taxon>
        <taxon>Echinozoa</taxon>
        <taxon>Holothuroidea</taxon>
        <taxon>Aspidochirotacea</taxon>
        <taxon>Aspidochirotida</taxon>
        <taxon>Stichopodidae</taxon>
        <taxon>Apostichopus</taxon>
    </lineage>
</organism>
<gene>
    <name evidence="4" type="ORF">BSL78_03937</name>
</gene>
<dbReference type="Gene3D" id="2.30.29.30">
    <property type="entry name" value="Pleckstrin-homology domain (PH domain)/Phosphotyrosine-binding domain (PTB)"/>
    <property type="match status" value="1"/>
</dbReference>
<dbReference type="InterPro" id="IPR051566">
    <property type="entry name" value="CNKSR"/>
</dbReference>
<dbReference type="InterPro" id="IPR011993">
    <property type="entry name" value="PH-like_dom_sf"/>
</dbReference>
<sequence length="507" mass="57488">MSDLYVLSMRQCQELKDICDSLVKKATDPLVIQTAYVEIVTLKKNKPDEELGFELTTPAGDGTHLILTSTNATPALRRVIPGDEVLQVNYQTVVGWEHKKVIQALIANPIEVVLTLKKRPKNLNQAGQLVRPSGHTFQTGGLASLPRRKHSNNSLKPPATKDDLYLKTLETQSERTPEPQNKLLRLHRCPTMGEAVLRRPTAKKSKESSGESRPRSLPLDTLHLDNISSEDLRHWLERQAKESEPHGHSAEQLSPRETPKLKKTVRIQLDLNGNSTEKSEKKKKPDNREWFYSETEISLKLPQKTTVAKEDDMAGNEETAKRDVEEVGSDASPKRDSRRSRPERVSSGSRKDVSNEKGESNATVVNRKDLTNVRDKSKTSSGSSSEGFIIWEEVEDEKPPSKTPSPEKVTPAVGYQERAIDVPEDFVAQPKYRINPSYQDTKVVRRSPKVRKARKKARISRRITCVDLGPGSCEGWLNKRNDGLKKSWVKMFFKLKEFVLYYYKEHR</sequence>
<feature type="region of interest" description="Disordered" evidence="1">
    <location>
        <begin position="240"/>
        <end position="289"/>
    </location>
</feature>
<dbReference type="InterPro" id="IPR036034">
    <property type="entry name" value="PDZ_sf"/>
</dbReference>
<dbReference type="SUPFAM" id="SSF50729">
    <property type="entry name" value="PH domain-like"/>
    <property type="match status" value="2"/>
</dbReference>
<feature type="non-terminal residue" evidence="4">
    <location>
        <position position="507"/>
    </location>
</feature>
<name>A0A2G8LFW7_STIJA</name>